<proteinExistence type="predicted"/>
<evidence type="ECO:0000313" key="1">
    <source>
        <dbReference type="EMBL" id="RIA88632.1"/>
    </source>
</evidence>
<accession>A0A397SSE9</accession>
<evidence type="ECO:0000313" key="2">
    <source>
        <dbReference type="Proteomes" id="UP000265703"/>
    </source>
</evidence>
<protein>
    <submittedName>
        <fullName evidence="1">Uncharacterized protein</fullName>
    </submittedName>
</protein>
<dbReference type="AlphaFoldDB" id="A0A397SSE9"/>
<reference evidence="1 2" key="1">
    <citation type="submission" date="2018-06" db="EMBL/GenBank/DDBJ databases">
        <title>Comparative genomics reveals the genomic features of Rhizophagus irregularis, R. cerebriforme, R. diaphanum and Gigaspora rosea, and their symbiotic lifestyle signature.</title>
        <authorList>
            <person name="Morin E."/>
            <person name="San Clemente H."/>
            <person name="Chen E.C.H."/>
            <person name="De La Providencia I."/>
            <person name="Hainaut M."/>
            <person name="Kuo A."/>
            <person name="Kohler A."/>
            <person name="Murat C."/>
            <person name="Tang N."/>
            <person name="Roy S."/>
            <person name="Loubradou J."/>
            <person name="Henrissat B."/>
            <person name="Grigoriev I.V."/>
            <person name="Corradi N."/>
            <person name="Roux C."/>
            <person name="Martin F.M."/>
        </authorList>
    </citation>
    <scope>NUCLEOTIDE SEQUENCE [LARGE SCALE GENOMIC DNA]</scope>
    <source>
        <strain evidence="1 2">DAOM 227022</strain>
    </source>
</reference>
<dbReference type="EMBL" id="QKYT01000255">
    <property type="protein sequence ID" value="RIA88632.1"/>
    <property type="molecule type" value="Genomic_DNA"/>
</dbReference>
<organism evidence="1 2">
    <name type="scientific">Glomus cerebriforme</name>
    <dbReference type="NCBI Taxonomy" id="658196"/>
    <lineage>
        <taxon>Eukaryota</taxon>
        <taxon>Fungi</taxon>
        <taxon>Fungi incertae sedis</taxon>
        <taxon>Mucoromycota</taxon>
        <taxon>Glomeromycotina</taxon>
        <taxon>Glomeromycetes</taxon>
        <taxon>Glomerales</taxon>
        <taxon>Glomeraceae</taxon>
        <taxon>Glomus</taxon>
    </lineage>
</organism>
<dbReference type="Proteomes" id="UP000265703">
    <property type="component" value="Unassembled WGS sequence"/>
</dbReference>
<keyword evidence="2" id="KW-1185">Reference proteome</keyword>
<name>A0A397SSE9_9GLOM</name>
<gene>
    <name evidence="1" type="ORF">C1645_877282</name>
</gene>
<comment type="caution">
    <text evidence="1">The sequence shown here is derived from an EMBL/GenBank/DDBJ whole genome shotgun (WGS) entry which is preliminary data.</text>
</comment>
<feature type="non-terminal residue" evidence="1">
    <location>
        <position position="1"/>
    </location>
</feature>
<sequence length="396" mass="46393">MEVIKCKCVECTTSRVMDVAFKRDLQHLVLTLCRILFNNIQEKVSYKHSQSISQKMYHGDISCIGDLHPFIKIFKTAKYLQFKTVTFNYSSSKIMFNYQWDLNDQESNLNHLIEISKIYYQSFLSFFYKIDRWRRLSLKSLTNSSILSNIEQFLPGFKYLYDFHWITNSTISSVDSPDLPNIPSFSFLSTEDKLLEPGVFFLASDFGVCIVVIIKKYYQDLMCKSRQDLNDEYNGYIDLVNNYKKYATERHGNKLLTVIGATFTEDPNCLYPFEFVDEIDCSIAKSVQLYSGSTSSLSTLSIYQAPRQEPVRTYEPTPEIYGQSWDQQPDLTQRGPTQLMKMPLNPGKSAPIVGADWAYYHQTSENNDFEENNYYFNNPDYNNYNSYYDYCYPNYY</sequence>
<dbReference type="OrthoDB" id="2370066at2759"/>